<dbReference type="GO" id="GO:0016989">
    <property type="term" value="F:sigma factor antagonist activity"/>
    <property type="evidence" value="ECO:0007669"/>
    <property type="project" value="TreeGrafter"/>
</dbReference>
<feature type="domain" description="FecR protein" evidence="2">
    <location>
        <begin position="167"/>
        <end position="262"/>
    </location>
</feature>
<sequence length="375" mass="42164">MEDKELNELWERFRSGRATPEDKAFLETWYLKHNQQAPFEVNDQERVEDVDQVWDNIQKKQRSKRLNGRYRLTAAAVLLFVFTGTYCLLHRKPQYAAPRISKIDIKPGKNQATLTLASGKKLILNNALTGQLANEAGVTVSKNSKGELIYTTQASGNTNPSAGRINTLATSKGEQYQVILPDGSHVWLNAASILKYPVVFTGKERLVELTGEAYFEVAHNKAMPFKVKTRQQQVEVLGTHFNINAYTDERTTATTLLEGSVKVTSASTNQNMIIKPGEQSTVNGDAMNVQEVDTDEAIAWKNGYFLFNDENLASIMKKVSRWYNVEVEYKDVSVQSLVFSGTVSKYQNVSQVIKTLELTNAVHFKVLDNRITVSN</sequence>
<reference evidence="4 6" key="1">
    <citation type="submission" date="2019-08" db="EMBL/GenBank/DDBJ databases">
        <title>Comparative genome analysis confer to the adaptation heavy metal polluted environment.</title>
        <authorList>
            <person name="Li Y."/>
        </authorList>
    </citation>
    <scope>NUCLEOTIDE SEQUENCE [LARGE SCALE GENOMIC DNA]</scope>
    <source>
        <strain evidence="4 6">P2</strain>
    </source>
</reference>
<dbReference type="EMBL" id="CP071880">
    <property type="protein sequence ID" value="QTE48672.1"/>
    <property type="molecule type" value="Genomic_DNA"/>
</dbReference>
<dbReference type="InterPro" id="IPR012373">
    <property type="entry name" value="Ferrdict_sens_TM"/>
</dbReference>
<dbReference type="Pfam" id="PF04773">
    <property type="entry name" value="FecR"/>
    <property type="match status" value="1"/>
</dbReference>
<keyword evidence="1" id="KW-1133">Transmembrane helix</keyword>
<feature type="transmembrane region" description="Helical" evidence="1">
    <location>
        <begin position="70"/>
        <end position="89"/>
    </location>
</feature>
<dbReference type="PANTHER" id="PTHR30273">
    <property type="entry name" value="PERIPLASMIC SIGNAL SENSOR AND SIGMA FACTOR ACTIVATOR FECR-RELATED"/>
    <property type="match status" value="1"/>
</dbReference>
<feature type="domain" description="Protein FecR C-terminal" evidence="3">
    <location>
        <begin position="304"/>
        <end position="373"/>
    </location>
</feature>
<evidence type="ECO:0000259" key="3">
    <source>
        <dbReference type="Pfam" id="PF16344"/>
    </source>
</evidence>
<name>A0AAE6MGI1_9SPHI</name>
<dbReference type="Gene3D" id="3.55.50.30">
    <property type="match status" value="1"/>
</dbReference>
<dbReference type="Gene3D" id="2.60.120.1440">
    <property type="match status" value="1"/>
</dbReference>
<evidence type="ECO:0000313" key="6">
    <source>
        <dbReference type="Proteomes" id="UP000250557"/>
    </source>
</evidence>
<evidence type="ECO:0000313" key="4">
    <source>
        <dbReference type="EMBL" id="QEM02585.1"/>
    </source>
</evidence>
<evidence type="ECO:0000259" key="2">
    <source>
        <dbReference type="Pfam" id="PF04773"/>
    </source>
</evidence>
<dbReference type="AlphaFoldDB" id="A0AAE6MGI1"/>
<dbReference type="InterPro" id="IPR006860">
    <property type="entry name" value="FecR"/>
</dbReference>
<keyword evidence="1" id="KW-0812">Transmembrane</keyword>
<dbReference type="Proteomes" id="UP000250557">
    <property type="component" value="Chromosome"/>
</dbReference>
<dbReference type="PANTHER" id="PTHR30273:SF2">
    <property type="entry name" value="PROTEIN FECR"/>
    <property type="match status" value="1"/>
</dbReference>
<dbReference type="Proteomes" id="UP000663940">
    <property type="component" value="Chromosome"/>
</dbReference>
<keyword evidence="1" id="KW-0472">Membrane</keyword>
<proteinExistence type="predicted"/>
<accession>A0AAE6MGI1</accession>
<evidence type="ECO:0000313" key="7">
    <source>
        <dbReference type="Proteomes" id="UP000663940"/>
    </source>
</evidence>
<reference evidence="5 7" key="2">
    <citation type="submission" date="2021-03" db="EMBL/GenBank/DDBJ databases">
        <title>Mucilaginibacter strains isolated from gold and copper mining confer multi heavy-metal resistance.</title>
        <authorList>
            <person name="Li Y."/>
        </authorList>
    </citation>
    <scope>NUCLEOTIDE SEQUENCE [LARGE SCALE GENOMIC DNA]</scope>
    <source>
        <strain evidence="5 7">P2-4</strain>
    </source>
</reference>
<keyword evidence="7" id="KW-1185">Reference proteome</keyword>
<dbReference type="EMBL" id="CP043451">
    <property type="protein sequence ID" value="QEM02585.1"/>
    <property type="molecule type" value="Genomic_DNA"/>
</dbReference>
<dbReference type="RefSeq" id="WP_112654459.1">
    <property type="nucleotide sequence ID" value="NZ_CP043451.1"/>
</dbReference>
<evidence type="ECO:0000256" key="1">
    <source>
        <dbReference type="SAM" id="Phobius"/>
    </source>
</evidence>
<protein>
    <submittedName>
        <fullName evidence="4">DUF4974 domain-containing protein</fullName>
    </submittedName>
    <submittedName>
        <fullName evidence="5">FecR domain-containing protein</fullName>
    </submittedName>
</protein>
<dbReference type="Pfam" id="PF16344">
    <property type="entry name" value="FecR_C"/>
    <property type="match status" value="1"/>
</dbReference>
<dbReference type="InterPro" id="IPR032508">
    <property type="entry name" value="FecR_C"/>
</dbReference>
<evidence type="ECO:0000313" key="5">
    <source>
        <dbReference type="EMBL" id="QTE48672.1"/>
    </source>
</evidence>
<dbReference type="PIRSF" id="PIRSF018266">
    <property type="entry name" value="FecR"/>
    <property type="match status" value="1"/>
</dbReference>
<organism evidence="4 6">
    <name type="scientific">Mucilaginibacter rubeus</name>
    <dbReference type="NCBI Taxonomy" id="2027860"/>
    <lineage>
        <taxon>Bacteria</taxon>
        <taxon>Pseudomonadati</taxon>
        <taxon>Bacteroidota</taxon>
        <taxon>Sphingobacteriia</taxon>
        <taxon>Sphingobacteriales</taxon>
        <taxon>Sphingobacteriaceae</taxon>
        <taxon>Mucilaginibacter</taxon>
    </lineage>
</organism>
<gene>
    <name evidence="4" type="ORF">DIU31_003285</name>
    <name evidence="5" type="ORF">J3L21_24465</name>
</gene>
<dbReference type="FunFam" id="2.60.120.1440:FF:000001">
    <property type="entry name" value="Putative anti-sigma factor"/>
    <property type="match status" value="1"/>
</dbReference>